<dbReference type="EMBL" id="AZRA01000127">
    <property type="protein sequence ID" value="KDB50562.1"/>
    <property type="molecule type" value="Genomic_DNA"/>
</dbReference>
<dbReference type="GO" id="GO:0005829">
    <property type="term" value="C:cytosol"/>
    <property type="evidence" value="ECO:0007669"/>
    <property type="project" value="TreeGrafter"/>
</dbReference>
<evidence type="ECO:0000256" key="6">
    <source>
        <dbReference type="ARBA" id="ARBA00023239"/>
    </source>
</evidence>
<comment type="caution">
    <text evidence="14">The sequence shown here is derived from an EMBL/GenBank/DDBJ whole genome shotgun (WGS) entry which is preliminary data.</text>
</comment>
<keyword evidence="15" id="KW-1185">Reference proteome</keyword>
<dbReference type="CDD" id="cd06919">
    <property type="entry name" value="Asp_decarbox"/>
    <property type="match status" value="1"/>
</dbReference>
<keyword evidence="3 9" id="KW-0210">Decarboxylase</keyword>
<dbReference type="STRING" id="34103.SAMN05421778_11125"/>
<dbReference type="eggNOG" id="COG0853">
    <property type="taxonomic scope" value="Bacteria"/>
</dbReference>
<dbReference type="EC" id="4.1.1.11" evidence="9"/>
<evidence type="ECO:0000256" key="8">
    <source>
        <dbReference type="ARBA" id="ARBA00023317"/>
    </source>
</evidence>
<comment type="pathway">
    <text evidence="9">Cofactor biosynthesis; (R)-pantothenate biosynthesis; beta-alanine from L-aspartate: step 1/1.</text>
</comment>
<dbReference type="PIRSF" id="PIRSF006246">
    <property type="entry name" value="Asp_decarbox"/>
    <property type="match status" value="1"/>
</dbReference>
<sequence length="131" mass="14542">MFRTLLKSKIHRATVTHCELHYEGSCGIDEDLMDAANLCENEQIHIWNINNGERFVTYAIKAPRGSGIFSLNGSAARRAAVGDLIIIAAFGLVAEEGVAAHEPKLVFMDEKNQVKELRSHPENPEQTSPLR</sequence>
<evidence type="ECO:0000313" key="14">
    <source>
        <dbReference type="EMBL" id="KDB50562.1"/>
    </source>
</evidence>
<keyword evidence="5 9" id="KW-0865">Zymogen</keyword>
<evidence type="ECO:0000256" key="2">
    <source>
        <dbReference type="ARBA" id="ARBA00022655"/>
    </source>
</evidence>
<evidence type="ECO:0000256" key="12">
    <source>
        <dbReference type="PIRSR" id="PIRSR006246-3"/>
    </source>
</evidence>
<evidence type="ECO:0000256" key="1">
    <source>
        <dbReference type="ARBA" id="ARBA00022490"/>
    </source>
</evidence>
<evidence type="ECO:0000256" key="9">
    <source>
        <dbReference type="HAMAP-Rule" id="MF_00446"/>
    </source>
</evidence>
<name>A0A059KGH5_9BURK</name>
<dbReference type="PATRIC" id="fig|1286631.3.peg.3745"/>
<feature type="modified residue" description="Pyruvic acid (Ser)" evidence="9 12">
    <location>
        <position position="25"/>
    </location>
</feature>
<accession>A0A059KGH5</accession>
<evidence type="ECO:0000256" key="4">
    <source>
        <dbReference type="ARBA" id="ARBA00022813"/>
    </source>
</evidence>
<gene>
    <name evidence="9" type="primary">panD</name>
    <name evidence="14" type="ORF">X805_38520</name>
</gene>
<comment type="PTM">
    <text evidence="9 12">Is synthesized initially as an inactive proenzyme, which is activated by self-cleavage at a specific serine bond to produce a beta-subunit with a hydroxyl group at its C-terminus and an alpha-subunit with a pyruvoyl group at its N-terminus.</text>
</comment>
<dbReference type="InterPro" id="IPR003190">
    <property type="entry name" value="Asp_decarbox"/>
</dbReference>
<feature type="active site" description="Proton donor" evidence="9 10">
    <location>
        <position position="58"/>
    </location>
</feature>
<dbReference type="GO" id="GO:0006523">
    <property type="term" value="P:alanine biosynthetic process"/>
    <property type="evidence" value="ECO:0007669"/>
    <property type="project" value="InterPro"/>
</dbReference>
<keyword evidence="2 9" id="KW-0566">Pantothenate biosynthesis</keyword>
<keyword evidence="8 9" id="KW-0670">Pyruvate</keyword>
<dbReference type="Pfam" id="PF02261">
    <property type="entry name" value="Asp_decarbox"/>
    <property type="match status" value="1"/>
</dbReference>
<dbReference type="Gene3D" id="2.40.40.20">
    <property type="match status" value="1"/>
</dbReference>
<dbReference type="Proteomes" id="UP000026714">
    <property type="component" value="Unassembled WGS sequence"/>
</dbReference>
<feature type="active site" description="Schiff-base intermediate with substrate; via pyruvic acid" evidence="9 10">
    <location>
        <position position="25"/>
    </location>
</feature>
<proteinExistence type="inferred from homology"/>
<dbReference type="SUPFAM" id="SSF50692">
    <property type="entry name" value="ADC-like"/>
    <property type="match status" value="1"/>
</dbReference>
<dbReference type="UniPathway" id="UPA00028">
    <property type="reaction ID" value="UER00002"/>
</dbReference>
<comment type="similarity">
    <text evidence="9">Belongs to the PanD family.</text>
</comment>
<keyword evidence="4 9" id="KW-0068">Autocatalytic cleavage</keyword>
<comment type="cofactor">
    <cofactor evidence="9 10">
        <name>pyruvate</name>
        <dbReference type="ChEBI" id="CHEBI:15361"/>
    </cofactor>
    <text evidence="9 10">Binds 1 pyruvoyl group covalently per subunit.</text>
</comment>
<keyword evidence="1 9" id="KW-0963">Cytoplasm</keyword>
<comment type="subunit">
    <text evidence="9">Heterooctamer of four alpha and four beta subunits.</text>
</comment>
<comment type="function">
    <text evidence="9">Catalyzes the pyruvoyl-dependent decarboxylation of aspartate to produce beta-alanine.</text>
</comment>
<dbReference type="NCBIfam" id="TIGR00223">
    <property type="entry name" value="panD"/>
    <property type="match status" value="1"/>
</dbReference>
<dbReference type="AlphaFoldDB" id="A0A059KGH5"/>
<feature type="binding site" evidence="9 11">
    <location>
        <position position="57"/>
    </location>
    <ligand>
        <name>substrate</name>
    </ligand>
</feature>
<reference evidence="14 15" key="1">
    <citation type="journal article" date="2014" name="FEMS Microbiol. Ecol.">
        <title>Sphaerotilus natans encrusted with nanoball-shaped Fe(III) oxide minerals formed by nitrate-reducing mixotrophic Fe(II) oxidation.</title>
        <authorList>
            <person name="Park S."/>
            <person name="Kim D.H."/>
            <person name="Lee J.H."/>
            <person name="Hur H.G."/>
        </authorList>
    </citation>
    <scope>NUCLEOTIDE SEQUENCE [LARGE SCALE GENOMIC DNA]</scope>
    <source>
        <strain evidence="14 15">DSM 6575</strain>
    </source>
</reference>
<dbReference type="HAMAP" id="MF_00446">
    <property type="entry name" value="PanD"/>
    <property type="match status" value="1"/>
</dbReference>
<keyword evidence="6 9" id="KW-0456">Lyase</keyword>
<dbReference type="InterPro" id="IPR009010">
    <property type="entry name" value="Asp_de-COase-like_dom_sf"/>
</dbReference>
<dbReference type="GO" id="GO:0015940">
    <property type="term" value="P:pantothenate biosynthetic process"/>
    <property type="evidence" value="ECO:0007669"/>
    <property type="project" value="UniProtKB-UniRule"/>
</dbReference>
<evidence type="ECO:0000256" key="5">
    <source>
        <dbReference type="ARBA" id="ARBA00023145"/>
    </source>
</evidence>
<feature type="chain" id="PRO_5013990654" description="Aspartate 1-decarboxylase alpha chain" evidence="9 13">
    <location>
        <begin position="25"/>
        <end position="131"/>
    </location>
</feature>
<protein>
    <recommendedName>
        <fullName evidence="9">Aspartate 1-decarboxylase</fullName>
        <ecNumber evidence="9">4.1.1.11</ecNumber>
    </recommendedName>
    <alternativeName>
        <fullName evidence="9">Aspartate alpha-decarboxylase</fullName>
    </alternativeName>
    <component>
        <recommendedName>
            <fullName evidence="9">Aspartate 1-decarboxylase beta chain</fullName>
        </recommendedName>
    </component>
    <component>
        <recommendedName>
            <fullName evidence="9">Aspartate 1-decarboxylase alpha chain</fullName>
        </recommendedName>
    </component>
</protein>
<evidence type="ECO:0000256" key="11">
    <source>
        <dbReference type="PIRSR" id="PIRSR006246-2"/>
    </source>
</evidence>
<dbReference type="GO" id="GO:0004068">
    <property type="term" value="F:aspartate 1-decarboxylase activity"/>
    <property type="evidence" value="ECO:0007669"/>
    <property type="project" value="UniProtKB-UniRule"/>
</dbReference>
<organism evidence="14 15">
    <name type="scientific">Sphaerotilus natans subsp. natans DSM 6575</name>
    <dbReference type="NCBI Taxonomy" id="1286631"/>
    <lineage>
        <taxon>Bacteria</taxon>
        <taxon>Pseudomonadati</taxon>
        <taxon>Pseudomonadota</taxon>
        <taxon>Betaproteobacteria</taxon>
        <taxon>Burkholderiales</taxon>
        <taxon>Sphaerotilaceae</taxon>
        <taxon>Sphaerotilus</taxon>
    </lineage>
</organism>
<comment type="subcellular location">
    <subcellularLocation>
        <location evidence="9">Cytoplasm</location>
    </subcellularLocation>
</comment>
<keyword evidence="7 9" id="KW-0704">Schiff base</keyword>
<dbReference type="RefSeq" id="WP_037485579.1">
    <property type="nucleotide sequence ID" value="NZ_AZRA01000127.1"/>
</dbReference>
<evidence type="ECO:0000313" key="15">
    <source>
        <dbReference type="Proteomes" id="UP000026714"/>
    </source>
</evidence>
<dbReference type="PANTHER" id="PTHR21012:SF0">
    <property type="entry name" value="ASPARTATE 1-DECARBOXYLASE"/>
    <property type="match status" value="1"/>
</dbReference>
<dbReference type="PANTHER" id="PTHR21012">
    <property type="entry name" value="ASPARTATE 1-DECARBOXYLASE"/>
    <property type="match status" value="1"/>
</dbReference>
<evidence type="ECO:0000256" key="3">
    <source>
        <dbReference type="ARBA" id="ARBA00022793"/>
    </source>
</evidence>
<evidence type="ECO:0000256" key="10">
    <source>
        <dbReference type="PIRSR" id="PIRSR006246-1"/>
    </source>
</evidence>
<feature type="binding site" evidence="9 11">
    <location>
        <begin position="73"/>
        <end position="75"/>
    </location>
    <ligand>
        <name>substrate</name>
    </ligand>
</feature>
<feature type="chain" id="PRO_5013990651" description="Aspartate 1-decarboxylase beta chain" evidence="9 13">
    <location>
        <begin position="1"/>
        <end position="24"/>
    </location>
</feature>
<evidence type="ECO:0000256" key="7">
    <source>
        <dbReference type="ARBA" id="ARBA00023270"/>
    </source>
</evidence>
<evidence type="ECO:0000256" key="13">
    <source>
        <dbReference type="PIRSR" id="PIRSR006246-5"/>
    </source>
</evidence>
<comment type="catalytic activity">
    <reaction evidence="9">
        <text>L-aspartate + H(+) = beta-alanine + CO2</text>
        <dbReference type="Rhea" id="RHEA:19497"/>
        <dbReference type="ChEBI" id="CHEBI:15378"/>
        <dbReference type="ChEBI" id="CHEBI:16526"/>
        <dbReference type="ChEBI" id="CHEBI:29991"/>
        <dbReference type="ChEBI" id="CHEBI:57966"/>
        <dbReference type="EC" id="4.1.1.11"/>
    </reaction>
</comment>